<evidence type="ECO:0000256" key="2">
    <source>
        <dbReference type="SAM" id="MobiDB-lite"/>
    </source>
</evidence>
<gene>
    <name evidence="3" type="ORF">PSON_ATCC_30995.1.T1070185</name>
</gene>
<dbReference type="AlphaFoldDB" id="A0A8S1QHU1"/>
<dbReference type="EMBL" id="CAJJDN010000107">
    <property type="protein sequence ID" value="CAD8115173.1"/>
    <property type="molecule type" value="Genomic_DNA"/>
</dbReference>
<feature type="compositionally biased region" description="Basic and acidic residues" evidence="2">
    <location>
        <begin position="209"/>
        <end position="222"/>
    </location>
</feature>
<comment type="caution">
    <text evidence="3">The sequence shown here is derived from an EMBL/GenBank/DDBJ whole genome shotgun (WGS) entry which is preliminary data.</text>
</comment>
<organism evidence="3 4">
    <name type="scientific">Paramecium sonneborni</name>
    <dbReference type="NCBI Taxonomy" id="65129"/>
    <lineage>
        <taxon>Eukaryota</taxon>
        <taxon>Sar</taxon>
        <taxon>Alveolata</taxon>
        <taxon>Ciliophora</taxon>
        <taxon>Intramacronucleata</taxon>
        <taxon>Oligohymenophorea</taxon>
        <taxon>Peniculida</taxon>
        <taxon>Parameciidae</taxon>
        <taxon>Paramecium</taxon>
    </lineage>
</organism>
<protein>
    <submittedName>
        <fullName evidence="3">Uncharacterized protein</fullName>
    </submittedName>
</protein>
<keyword evidence="1" id="KW-0175">Coiled coil</keyword>
<evidence type="ECO:0000313" key="4">
    <source>
        <dbReference type="Proteomes" id="UP000692954"/>
    </source>
</evidence>
<evidence type="ECO:0000256" key="1">
    <source>
        <dbReference type="SAM" id="Coils"/>
    </source>
</evidence>
<evidence type="ECO:0000313" key="3">
    <source>
        <dbReference type="EMBL" id="CAD8115173.1"/>
    </source>
</evidence>
<keyword evidence="4" id="KW-1185">Reference proteome</keyword>
<feature type="coiled-coil region" evidence="1">
    <location>
        <begin position="287"/>
        <end position="320"/>
    </location>
</feature>
<proteinExistence type="predicted"/>
<dbReference type="Proteomes" id="UP000692954">
    <property type="component" value="Unassembled WGS sequence"/>
</dbReference>
<reference evidence="3" key="1">
    <citation type="submission" date="2021-01" db="EMBL/GenBank/DDBJ databases">
        <authorList>
            <consortium name="Genoscope - CEA"/>
            <person name="William W."/>
        </authorList>
    </citation>
    <scope>NUCLEOTIDE SEQUENCE</scope>
</reference>
<name>A0A8S1QHU1_9CILI</name>
<feature type="region of interest" description="Disordered" evidence="2">
    <location>
        <begin position="201"/>
        <end position="222"/>
    </location>
</feature>
<sequence>MNKQELIDVTCRACNKPTHIIKECPMVCGYPNRVKVLLNYRRNIPSDRVKYTRKMERKIMTKKECLDIRNSIYLYLCKTKMFQQEIEDQKYILDSRGASFADSANDEIIEDQSDIDKEVLNNTILALDRNSRLSKYQRKRRLTFQACTDALKDEDIRDKILEVISKIQRAERQNKCYNNSQNQNVQQMQLNANRQQNHQNTVLSNKSNQDSDKKIGDNRGDQRRQTRIIITPFIKVNDNQMEYFYLNKNLEEEQGKKMGQYLDIFEGFDKVKNYVYFLKHNNIKEIAQQFNNLIKNLLKRKQEQSEQIKQKKQLEQLEQIKFI</sequence>
<accession>A0A8S1QHU1</accession>